<protein>
    <submittedName>
        <fullName evidence="3">Toxin ParE1/3/4</fullName>
    </submittedName>
</protein>
<dbReference type="Gene3D" id="3.30.2310.20">
    <property type="entry name" value="RelE-like"/>
    <property type="match status" value="1"/>
</dbReference>
<dbReference type="InterPro" id="IPR051803">
    <property type="entry name" value="TA_system_RelE-like_toxin"/>
</dbReference>
<evidence type="ECO:0000313" key="4">
    <source>
        <dbReference type="Proteomes" id="UP000759443"/>
    </source>
</evidence>
<dbReference type="Pfam" id="PF05016">
    <property type="entry name" value="ParE_toxin"/>
    <property type="match status" value="1"/>
</dbReference>
<dbReference type="Proteomes" id="UP000759443">
    <property type="component" value="Unassembled WGS sequence"/>
</dbReference>
<keyword evidence="2" id="KW-1277">Toxin-antitoxin system</keyword>
<evidence type="ECO:0000256" key="2">
    <source>
        <dbReference type="ARBA" id="ARBA00022649"/>
    </source>
</evidence>
<evidence type="ECO:0000256" key="1">
    <source>
        <dbReference type="ARBA" id="ARBA00006226"/>
    </source>
</evidence>
<dbReference type="InterPro" id="IPR035093">
    <property type="entry name" value="RelE/ParE_toxin_dom_sf"/>
</dbReference>
<proteinExistence type="inferred from homology"/>
<dbReference type="InterPro" id="IPR007712">
    <property type="entry name" value="RelE/ParE_toxin"/>
</dbReference>
<accession>A0ABS4DT98</accession>
<organism evidence="3 4">
    <name type="scientific">Rhizobium halophytocola</name>
    <dbReference type="NCBI Taxonomy" id="735519"/>
    <lineage>
        <taxon>Bacteria</taxon>
        <taxon>Pseudomonadati</taxon>
        <taxon>Pseudomonadota</taxon>
        <taxon>Alphaproteobacteria</taxon>
        <taxon>Hyphomicrobiales</taxon>
        <taxon>Rhizobiaceae</taxon>
        <taxon>Rhizobium/Agrobacterium group</taxon>
        <taxon>Rhizobium</taxon>
    </lineage>
</organism>
<dbReference type="PANTHER" id="PTHR33755">
    <property type="entry name" value="TOXIN PARE1-RELATED"/>
    <property type="match status" value="1"/>
</dbReference>
<dbReference type="NCBIfam" id="TIGR02385">
    <property type="entry name" value="RelE_StbE"/>
    <property type="match status" value="1"/>
</dbReference>
<comment type="caution">
    <text evidence="3">The sequence shown here is derived from an EMBL/GenBank/DDBJ whole genome shotgun (WGS) entry which is preliminary data.</text>
</comment>
<evidence type="ECO:0000313" key="3">
    <source>
        <dbReference type="EMBL" id="MBP1848915.1"/>
    </source>
</evidence>
<name>A0ABS4DT98_9HYPH</name>
<sequence length="97" mass="10786">MARIVWSTAARDDLIAIRRYIATDHATAARVVAQHILSVAQLLASHPEMGTMTRIISVRRLVVGASPYVICYKITGDDLEILDIFDARRNLPRTAPD</sequence>
<reference evidence="3 4" key="1">
    <citation type="submission" date="2021-03" db="EMBL/GenBank/DDBJ databases">
        <title>Genomic Encyclopedia of Type Strains, Phase IV (KMG-IV): sequencing the most valuable type-strain genomes for metagenomic binning, comparative biology and taxonomic classification.</title>
        <authorList>
            <person name="Goeker M."/>
        </authorList>
    </citation>
    <scope>NUCLEOTIDE SEQUENCE [LARGE SCALE GENOMIC DNA]</scope>
    <source>
        <strain evidence="3 4">DSM 21600</strain>
    </source>
</reference>
<gene>
    <name evidence="3" type="ORF">J2Z17_000332</name>
</gene>
<dbReference type="RefSeq" id="WP_209941618.1">
    <property type="nucleotide sequence ID" value="NZ_JAGGJU010000001.1"/>
</dbReference>
<keyword evidence="4" id="KW-1185">Reference proteome</keyword>
<comment type="similarity">
    <text evidence="1">Belongs to the RelE toxin family.</text>
</comment>
<dbReference type="EMBL" id="JAGGJU010000001">
    <property type="protein sequence ID" value="MBP1848915.1"/>
    <property type="molecule type" value="Genomic_DNA"/>
</dbReference>